<comment type="caution">
    <text evidence="1">The sequence shown here is derived from an EMBL/GenBank/DDBJ whole genome shotgun (WGS) entry which is preliminary data.</text>
</comment>
<dbReference type="PANTHER" id="PTHR14042:SF24">
    <property type="entry name" value="PROTEIN DOPEY-1 HOMOLOG"/>
    <property type="match status" value="1"/>
</dbReference>
<dbReference type="GO" id="GO:0005802">
    <property type="term" value="C:trans-Golgi network"/>
    <property type="evidence" value="ECO:0007669"/>
    <property type="project" value="TreeGrafter"/>
</dbReference>
<sequence>MSMLDSTWVVNSSNGLHAHGHPAWLHLQLAACKLLDLALLLPAHRLPQFQMYRWAFVGSVGITESGGRNDGDDDCSSSEGDDKVRSPEFVPHVTRIARLMNKKLNKHLVENPVSGGKLLLTMSSIRSIKELHSFFTALSESNFSTSAICSSASLSYNALNSTGLGSRRDAADASIVYQKDGSESASICHIEAVLESDFLEQILK</sequence>
<reference evidence="1" key="1">
    <citation type="submission" date="2013-04" db="EMBL/GenBank/DDBJ databases">
        <authorList>
            <person name="Qu J."/>
            <person name="Murali S.C."/>
            <person name="Bandaranaike D."/>
            <person name="Bellair M."/>
            <person name="Blankenburg K."/>
            <person name="Chao H."/>
            <person name="Dinh H."/>
            <person name="Doddapaneni H."/>
            <person name="Downs B."/>
            <person name="Dugan-Rocha S."/>
            <person name="Elkadiri S."/>
            <person name="Gnanaolivu R.D."/>
            <person name="Hernandez B."/>
            <person name="Javaid M."/>
            <person name="Jayaseelan J.C."/>
            <person name="Lee S."/>
            <person name="Li M."/>
            <person name="Ming W."/>
            <person name="Munidasa M."/>
            <person name="Muniz J."/>
            <person name="Nguyen L."/>
            <person name="Ongeri F."/>
            <person name="Osuji N."/>
            <person name="Pu L.-L."/>
            <person name="Puazo M."/>
            <person name="Qu C."/>
            <person name="Quiroz J."/>
            <person name="Raj R."/>
            <person name="Weissenberger G."/>
            <person name="Xin Y."/>
            <person name="Zou X."/>
            <person name="Han Y."/>
            <person name="Richards S."/>
            <person name="Worley K."/>
            <person name="Muzny D."/>
            <person name="Gibbs R."/>
        </authorList>
    </citation>
    <scope>NUCLEOTIDE SEQUENCE</scope>
    <source>
        <strain evidence="1">Sampled in the wild</strain>
    </source>
</reference>
<proteinExistence type="predicted"/>
<dbReference type="GO" id="GO:0005768">
    <property type="term" value="C:endosome"/>
    <property type="evidence" value="ECO:0007669"/>
    <property type="project" value="TreeGrafter"/>
</dbReference>
<dbReference type="EMBL" id="KZ308154">
    <property type="protein sequence ID" value="KAG8223200.1"/>
    <property type="molecule type" value="Genomic_DNA"/>
</dbReference>
<protein>
    <submittedName>
        <fullName evidence="1">Uncharacterized protein</fullName>
    </submittedName>
</protein>
<dbReference type="GO" id="GO:0006895">
    <property type="term" value="P:Golgi to endosome transport"/>
    <property type="evidence" value="ECO:0007669"/>
    <property type="project" value="InterPro"/>
</dbReference>
<dbReference type="InterPro" id="IPR040314">
    <property type="entry name" value="DOP1"/>
</dbReference>
<keyword evidence="2" id="KW-1185">Reference proteome</keyword>
<dbReference type="Proteomes" id="UP000792457">
    <property type="component" value="Unassembled WGS sequence"/>
</dbReference>
<evidence type="ECO:0000313" key="2">
    <source>
        <dbReference type="Proteomes" id="UP000792457"/>
    </source>
</evidence>
<evidence type="ECO:0000313" key="1">
    <source>
        <dbReference type="EMBL" id="KAG8223200.1"/>
    </source>
</evidence>
<dbReference type="OrthoDB" id="297643at2759"/>
<organism evidence="1 2">
    <name type="scientific">Ladona fulva</name>
    <name type="common">Scarce chaser dragonfly</name>
    <name type="synonym">Libellula fulva</name>
    <dbReference type="NCBI Taxonomy" id="123851"/>
    <lineage>
        <taxon>Eukaryota</taxon>
        <taxon>Metazoa</taxon>
        <taxon>Ecdysozoa</taxon>
        <taxon>Arthropoda</taxon>
        <taxon>Hexapoda</taxon>
        <taxon>Insecta</taxon>
        <taxon>Pterygota</taxon>
        <taxon>Palaeoptera</taxon>
        <taxon>Odonata</taxon>
        <taxon>Epiprocta</taxon>
        <taxon>Anisoptera</taxon>
        <taxon>Libelluloidea</taxon>
        <taxon>Libellulidae</taxon>
        <taxon>Ladona</taxon>
    </lineage>
</organism>
<reference evidence="1" key="2">
    <citation type="submission" date="2017-10" db="EMBL/GenBank/DDBJ databases">
        <title>Ladona fulva Genome sequencing and assembly.</title>
        <authorList>
            <person name="Murali S."/>
            <person name="Richards S."/>
            <person name="Bandaranaike D."/>
            <person name="Bellair M."/>
            <person name="Blankenburg K."/>
            <person name="Chao H."/>
            <person name="Dinh H."/>
            <person name="Doddapaneni H."/>
            <person name="Dugan-Rocha S."/>
            <person name="Elkadiri S."/>
            <person name="Gnanaolivu R."/>
            <person name="Hernandez B."/>
            <person name="Skinner E."/>
            <person name="Javaid M."/>
            <person name="Lee S."/>
            <person name="Li M."/>
            <person name="Ming W."/>
            <person name="Munidasa M."/>
            <person name="Muniz J."/>
            <person name="Nguyen L."/>
            <person name="Hughes D."/>
            <person name="Osuji N."/>
            <person name="Pu L.-L."/>
            <person name="Puazo M."/>
            <person name="Qu C."/>
            <person name="Quiroz J."/>
            <person name="Raj R."/>
            <person name="Weissenberger G."/>
            <person name="Xin Y."/>
            <person name="Zou X."/>
            <person name="Han Y."/>
            <person name="Worley K."/>
            <person name="Muzny D."/>
            <person name="Gibbs R."/>
        </authorList>
    </citation>
    <scope>NUCLEOTIDE SEQUENCE</scope>
    <source>
        <strain evidence="1">Sampled in the wild</strain>
    </source>
</reference>
<dbReference type="PANTHER" id="PTHR14042">
    <property type="entry name" value="DOPEY-RELATED"/>
    <property type="match status" value="1"/>
</dbReference>
<accession>A0A8K0JWM0</accession>
<dbReference type="GO" id="GO:0005829">
    <property type="term" value="C:cytosol"/>
    <property type="evidence" value="ECO:0007669"/>
    <property type="project" value="GOC"/>
</dbReference>
<dbReference type="AlphaFoldDB" id="A0A8K0JWM0"/>
<gene>
    <name evidence="1" type="ORF">J437_LFUL000366</name>
</gene>
<name>A0A8K0JWM0_LADFU</name>